<dbReference type="RefSeq" id="WP_188803270.1">
    <property type="nucleotide sequence ID" value="NZ_BMOK01000009.1"/>
</dbReference>
<proteinExistence type="predicted"/>
<reference evidence="2" key="1">
    <citation type="journal article" date="2014" name="Int. J. Syst. Evol. Microbiol.">
        <title>Complete genome sequence of Corynebacterium casei LMG S-19264T (=DSM 44701T), isolated from a smear-ripened cheese.</title>
        <authorList>
            <consortium name="US DOE Joint Genome Institute (JGI-PGF)"/>
            <person name="Walter F."/>
            <person name="Albersmeier A."/>
            <person name="Kalinowski J."/>
            <person name="Ruckert C."/>
        </authorList>
    </citation>
    <scope>NUCLEOTIDE SEQUENCE</scope>
    <source>
        <strain evidence="2">JCM 15325</strain>
    </source>
</reference>
<dbReference type="AlphaFoldDB" id="A0A917S6Q5"/>
<dbReference type="Proteomes" id="UP000654670">
    <property type="component" value="Unassembled WGS sequence"/>
</dbReference>
<sequence>MSNRAENLVVQDEEDTQKGKYLTFTLGEEQYGLEIKYVIEIIGIQEITVVPELPEYIKGIINLRGQIIPVMDVRLRFGKPFKEYNDRTCVIVVDIKGVSVGLIVDTVSEVYSIKDEDVVAPPDLTKGLSNRYIKGIGKGSSKVKLLIDCERLLNDQVNEELLNLSKGE</sequence>
<feature type="domain" description="CheW-like" evidence="1">
    <location>
        <begin position="18"/>
        <end position="158"/>
    </location>
</feature>
<accession>A0A917S6Q5</accession>
<dbReference type="GO" id="GO:0006935">
    <property type="term" value="P:chemotaxis"/>
    <property type="evidence" value="ECO:0007669"/>
    <property type="project" value="InterPro"/>
</dbReference>
<evidence type="ECO:0000313" key="3">
    <source>
        <dbReference type="Proteomes" id="UP000654670"/>
    </source>
</evidence>
<organism evidence="2 3">
    <name type="scientific">Sporolactobacillus putidus</name>
    <dbReference type="NCBI Taxonomy" id="492735"/>
    <lineage>
        <taxon>Bacteria</taxon>
        <taxon>Bacillati</taxon>
        <taxon>Bacillota</taxon>
        <taxon>Bacilli</taxon>
        <taxon>Bacillales</taxon>
        <taxon>Sporolactobacillaceae</taxon>
        <taxon>Sporolactobacillus</taxon>
    </lineage>
</organism>
<dbReference type="InterPro" id="IPR036061">
    <property type="entry name" value="CheW-like_dom_sf"/>
</dbReference>
<reference evidence="2" key="2">
    <citation type="submission" date="2020-09" db="EMBL/GenBank/DDBJ databases">
        <authorList>
            <person name="Sun Q."/>
            <person name="Ohkuma M."/>
        </authorList>
    </citation>
    <scope>NUCLEOTIDE SEQUENCE</scope>
    <source>
        <strain evidence="2">JCM 15325</strain>
    </source>
</reference>
<keyword evidence="3" id="KW-1185">Reference proteome</keyword>
<dbReference type="GO" id="GO:0007165">
    <property type="term" value="P:signal transduction"/>
    <property type="evidence" value="ECO:0007669"/>
    <property type="project" value="InterPro"/>
</dbReference>
<dbReference type="EMBL" id="BMOK01000009">
    <property type="protein sequence ID" value="GGL57520.1"/>
    <property type="molecule type" value="Genomic_DNA"/>
</dbReference>
<dbReference type="Gene3D" id="2.40.50.180">
    <property type="entry name" value="CheA-289, Domain 4"/>
    <property type="match status" value="1"/>
</dbReference>
<dbReference type="InterPro" id="IPR002545">
    <property type="entry name" value="CheW-lke_dom"/>
</dbReference>
<name>A0A917S6Q5_9BACL</name>
<protein>
    <submittedName>
        <fullName evidence="2">Chemotaxis protein CheW</fullName>
    </submittedName>
</protein>
<evidence type="ECO:0000259" key="1">
    <source>
        <dbReference type="PROSITE" id="PS50851"/>
    </source>
</evidence>
<dbReference type="Pfam" id="PF01584">
    <property type="entry name" value="CheW"/>
    <property type="match status" value="1"/>
</dbReference>
<dbReference type="SMART" id="SM00260">
    <property type="entry name" value="CheW"/>
    <property type="match status" value="1"/>
</dbReference>
<dbReference type="PANTHER" id="PTHR22617:SF23">
    <property type="entry name" value="CHEMOTAXIS PROTEIN CHEW"/>
    <property type="match status" value="1"/>
</dbReference>
<dbReference type="PROSITE" id="PS50851">
    <property type="entry name" value="CHEW"/>
    <property type="match status" value="1"/>
</dbReference>
<gene>
    <name evidence="2" type="primary">cheW</name>
    <name evidence="2" type="ORF">GCM10007968_21900</name>
</gene>
<dbReference type="PANTHER" id="PTHR22617">
    <property type="entry name" value="CHEMOTAXIS SENSOR HISTIDINE KINASE-RELATED"/>
    <property type="match status" value="1"/>
</dbReference>
<dbReference type="Gene3D" id="2.30.30.40">
    <property type="entry name" value="SH3 Domains"/>
    <property type="match status" value="1"/>
</dbReference>
<dbReference type="SUPFAM" id="SSF50341">
    <property type="entry name" value="CheW-like"/>
    <property type="match status" value="1"/>
</dbReference>
<dbReference type="InterPro" id="IPR039315">
    <property type="entry name" value="CheW"/>
</dbReference>
<dbReference type="GO" id="GO:0005829">
    <property type="term" value="C:cytosol"/>
    <property type="evidence" value="ECO:0007669"/>
    <property type="project" value="TreeGrafter"/>
</dbReference>
<evidence type="ECO:0000313" key="2">
    <source>
        <dbReference type="EMBL" id="GGL57520.1"/>
    </source>
</evidence>
<comment type="caution">
    <text evidence="2">The sequence shown here is derived from an EMBL/GenBank/DDBJ whole genome shotgun (WGS) entry which is preliminary data.</text>
</comment>